<gene>
    <name evidence="2" type="ORF">PGT21_035015</name>
</gene>
<accession>A0A5B0MGY5</accession>
<evidence type="ECO:0000313" key="3">
    <source>
        <dbReference type="Proteomes" id="UP000324748"/>
    </source>
</evidence>
<proteinExistence type="predicted"/>
<reference evidence="2 3" key="1">
    <citation type="submission" date="2019-05" db="EMBL/GenBank/DDBJ databases">
        <title>Emergence of the Ug99 lineage of the wheat stem rust pathogen through somatic hybridization.</title>
        <authorList>
            <person name="Li F."/>
            <person name="Upadhyaya N.M."/>
            <person name="Sperschneider J."/>
            <person name="Matny O."/>
            <person name="Nguyen-Phuc H."/>
            <person name="Mago R."/>
            <person name="Raley C."/>
            <person name="Miller M.E."/>
            <person name="Silverstein K.A.T."/>
            <person name="Henningsen E."/>
            <person name="Hirsch C.D."/>
            <person name="Visser B."/>
            <person name="Pretorius Z.A."/>
            <person name="Steffenson B.J."/>
            <person name="Schwessinger B."/>
            <person name="Dodds P.N."/>
            <person name="Figueroa M."/>
        </authorList>
    </citation>
    <scope>NUCLEOTIDE SEQUENCE [LARGE SCALE GENOMIC DNA]</scope>
    <source>
        <strain evidence="2">21-0</strain>
    </source>
</reference>
<name>A0A5B0MGY5_PUCGR</name>
<feature type="chain" id="PRO_5022883043" evidence="1">
    <location>
        <begin position="22"/>
        <end position="118"/>
    </location>
</feature>
<keyword evidence="3" id="KW-1185">Reference proteome</keyword>
<sequence length="118" mass="13032">MMCNIFISLTFVICSWKAAQASYTDLVQLANSKESLPVIEENPAQSLAPDWLLFNVVEKVPKKISNQKESLLVGEGDNSSNTLMNSGEDILWKGISSPSLEELTAESDNKKGPRVDRM</sequence>
<protein>
    <submittedName>
        <fullName evidence="2">Uncharacterized protein</fullName>
    </submittedName>
</protein>
<comment type="caution">
    <text evidence="2">The sequence shown here is derived from an EMBL/GenBank/DDBJ whole genome shotgun (WGS) entry which is preliminary data.</text>
</comment>
<feature type="signal peptide" evidence="1">
    <location>
        <begin position="1"/>
        <end position="21"/>
    </location>
</feature>
<dbReference type="Proteomes" id="UP000324748">
    <property type="component" value="Unassembled WGS sequence"/>
</dbReference>
<organism evidence="2 3">
    <name type="scientific">Puccinia graminis f. sp. tritici</name>
    <dbReference type="NCBI Taxonomy" id="56615"/>
    <lineage>
        <taxon>Eukaryota</taxon>
        <taxon>Fungi</taxon>
        <taxon>Dikarya</taxon>
        <taxon>Basidiomycota</taxon>
        <taxon>Pucciniomycotina</taxon>
        <taxon>Pucciniomycetes</taxon>
        <taxon>Pucciniales</taxon>
        <taxon>Pucciniaceae</taxon>
        <taxon>Puccinia</taxon>
    </lineage>
</organism>
<evidence type="ECO:0000313" key="2">
    <source>
        <dbReference type="EMBL" id="KAA1075423.1"/>
    </source>
</evidence>
<keyword evidence="1" id="KW-0732">Signal</keyword>
<dbReference type="AlphaFoldDB" id="A0A5B0MGY5"/>
<evidence type="ECO:0000256" key="1">
    <source>
        <dbReference type="SAM" id="SignalP"/>
    </source>
</evidence>
<dbReference type="EMBL" id="VSWC01000157">
    <property type="protein sequence ID" value="KAA1075423.1"/>
    <property type="molecule type" value="Genomic_DNA"/>
</dbReference>